<keyword evidence="4" id="KW-1133">Transmembrane helix</keyword>
<dbReference type="InterPro" id="IPR000582">
    <property type="entry name" value="Acyl-CoA-binding_protein"/>
</dbReference>
<evidence type="ECO:0000256" key="3">
    <source>
        <dbReference type="SAM" id="MobiDB-lite"/>
    </source>
</evidence>
<dbReference type="InterPro" id="IPR035984">
    <property type="entry name" value="Acyl-CoA-binding_sf"/>
</dbReference>
<feature type="coiled-coil region" evidence="2">
    <location>
        <begin position="327"/>
        <end position="354"/>
    </location>
</feature>
<feature type="compositionally biased region" description="Low complexity" evidence="3">
    <location>
        <begin position="133"/>
        <end position="144"/>
    </location>
</feature>
<feature type="domain" description="ACB" evidence="5">
    <location>
        <begin position="7"/>
        <end position="103"/>
    </location>
</feature>
<organism evidence="6 7">
    <name type="scientific">Leucocoprinus leucothites</name>
    <dbReference type="NCBI Taxonomy" id="201217"/>
    <lineage>
        <taxon>Eukaryota</taxon>
        <taxon>Fungi</taxon>
        <taxon>Dikarya</taxon>
        <taxon>Basidiomycota</taxon>
        <taxon>Agaricomycotina</taxon>
        <taxon>Agaricomycetes</taxon>
        <taxon>Agaricomycetidae</taxon>
        <taxon>Agaricales</taxon>
        <taxon>Agaricineae</taxon>
        <taxon>Agaricaceae</taxon>
        <taxon>Leucocoprinus</taxon>
    </lineage>
</organism>
<dbReference type="Proteomes" id="UP000559027">
    <property type="component" value="Unassembled WGS sequence"/>
</dbReference>
<comment type="caution">
    <text evidence="6">The sequence shown here is derived from an EMBL/GenBank/DDBJ whole genome shotgun (WGS) entry which is preliminary data.</text>
</comment>
<proteinExistence type="predicted"/>
<feature type="compositionally biased region" description="Low complexity" evidence="3">
    <location>
        <begin position="384"/>
        <end position="394"/>
    </location>
</feature>
<dbReference type="Gene3D" id="1.20.80.10">
    <property type="match status" value="1"/>
</dbReference>
<keyword evidence="4" id="KW-0472">Membrane</keyword>
<feature type="region of interest" description="Disordered" evidence="3">
    <location>
        <begin position="117"/>
        <end position="222"/>
    </location>
</feature>
<keyword evidence="2" id="KW-0175">Coiled coil</keyword>
<keyword evidence="1" id="KW-0446">Lipid-binding</keyword>
<dbReference type="OrthoDB" id="346910at2759"/>
<dbReference type="AlphaFoldDB" id="A0A8H5LP48"/>
<dbReference type="InterPro" id="IPR014352">
    <property type="entry name" value="FERM/acyl-CoA-bd_prot_sf"/>
</dbReference>
<feature type="compositionally biased region" description="Basic residues" evidence="3">
    <location>
        <begin position="212"/>
        <end position="221"/>
    </location>
</feature>
<dbReference type="PANTHER" id="PTHR23310">
    <property type="entry name" value="ACYL-COA-BINDING PROTEIN, ACBP"/>
    <property type="match status" value="1"/>
</dbReference>
<feature type="compositionally biased region" description="Polar residues" evidence="3">
    <location>
        <begin position="356"/>
        <end position="367"/>
    </location>
</feature>
<keyword evidence="7" id="KW-1185">Reference proteome</keyword>
<dbReference type="PROSITE" id="PS51228">
    <property type="entry name" value="ACB_2"/>
    <property type="match status" value="1"/>
</dbReference>
<sequence>MATHELIDAQFDRAVEIVQSLPKTGPIQTDYEEKLQMYSLNAAESNFMQLATVGNVKSPRPGIWDMLGRAKWDAWAKHKDLESYEAKWLYVEALLKVLRRYSDKTVAQNLVQELESYGGDPSNLVLSRTSMQSPDSESSGSTTSHDAPLPSLPIPLPSSQTPPATHHFTRKANAGATSDEEGSDASTGSETEDDDEAGKLRTMYSSGNIPPRRPHSSHSAHRYQTPITGSFLSQTSAMGNGVPATQPLPTFETPSAFPAPSSTSTPAPAFNPPSSSLRLTTGTASVGENPYNSRAGVDPHQYRPHPHSHPLPLPGTGGVPAVRPASRIVLERAIENVQAHLAALTERLEALESGRSLHNSASSSSKGSPRHSAYPELGSGPSGLGRLPPRGSSPQHPKSWDLNDLGLWSYVLNPMSRAIALLHKLARFFASDANRSPAKVIVRRLCLDISFLVCVVMVIGAIWRRSGVRRREVKAALVVLWRAIVGTRAPRSLQDRGV</sequence>
<gene>
    <name evidence="6" type="ORF">D9756_000758</name>
</gene>
<keyword evidence="4" id="KW-0812">Transmembrane</keyword>
<evidence type="ECO:0000313" key="7">
    <source>
        <dbReference type="Proteomes" id="UP000559027"/>
    </source>
</evidence>
<name>A0A8H5LP48_9AGAR</name>
<dbReference type="SUPFAM" id="SSF47027">
    <property type="entry name" value="Acyl-CoA binding protein"/>
    <property type="match status" value="1"/>
</dbReference>
<dbReference type="PANTHER" id="PTHR23310:SF133">
    <property type="entry name" value="COA BINDING PROTEIN, PUTATIVE (AFU_ORTHOLOGUE AFUA_1G12300)-RELATED"/>
    <property type="match status" value="1"/>
</dbReference>
<evidence type="ECO:0000256" key="4">
    <source>
        <dbReference type="SAM" id="Phobius"/>
    </source>
</evidence>
<evidence type="ECO:0000256" key="1">
    <source>
        <dbReference type="ARBA" id="ARBA00023121"/>
    </source>
</evidence>
<dbReference type="Pfam" id="PF00887">
    <property type="entry name" value="ACBP"/>
    <property type="match status" value="1"/>
</dbReference>
<dbReference type="GO" id="GO:0000062">
    <property type="term" value="F:fatty-acyl-CoA binding"/>
    <property type="evidence" value="ECO:0007669"/>
    <property type="project" value="InterPro"/>
</dbReference>
<accession>A0A8H5LP48</accession>
<evidence type="ECO:0000256" key="2">
    <source>
        <dbReference type="SAM" id="Coils"/>
    </source>
</evidence>
<dbReference type="EMBL" id="JAACJO010000001">
    <property type="protein sequence ID" value="KAF5364283.1"/>
    <property type="molecule type" value="Genomic_DNA"/>
</dbReference>
<evidence type="ECO:0000313" key="6">
    <source>
        <dbReference type="EMBL" id="KAF5364283.1"/>
    </source>
</evidence>
<dbReference type="GO" id="GO:0006631">
    <property type="term" value="P:fatty acid metabolic process"/>
    <property type="evidence" value="ECO:0007669"/>
    <property type="project" value="TreeGrafter"/>
</dbReference>
<evidence type="ECO:0000259" key="5">
    <source>
        <dbReference type="PROSITE" id="PS51228"/>
    </source>
</evidence>
<feature type="region of interest" description="Disordered" evidence="3">
    <location>
        <begin position="298"/>
        <end position="317"/>
    </location>
</feature>
<feature type="transmembrane region" description="Helical" evidence="4">
    <location>
        <begin position="441"/>
        <end position="463"/>
    </location>
</feature>
<reference evidence="6 7" key="1">
    <citation type="journal article" date="2020" name="ISME J.">
        <title>Uncovering the hidden diversity of litter-decomposition mechanisms in mushroom-forming fungi.</title>
        <authorList>
            <person name="Floudas D."/>
            <person name="Bentzer J."/>
            <person name="Ahren D."/>
            <person name="Johansson T."/>
            <person name="Persson P."/>
            <person name="Tunlid A."/>
        </authorList>
    </citation>
    <scope>NUCLEOTIDE SEQUENCE [LARGE SCALE GENOMIC DNA]</scope>
    <source>
        <strain evidence="6 7">CBS 146.42</strain>
    </source>
</reference>
<feature type="region of interest" description="Disordered" evidence="3">
    <location>
        <begin position="254"/>
        <end position="274"/>
    </location>
</feature>
<feature type="region of interest" description="Disordered" evidence="3">
    <location>
        <begin position="355"/>
        <end position="398"/>
    </location>
</feature>
<protein>
    <recommendedName>
        <fullName evidence="5">ACB domain-containing protein</fullName>
    </recommendedName>
</protein>